<evidence type="ECO:0000313" key="2">
    <source>
        <dbReference type="Ensembl" id="ENSLAFP00000022192.1"/>
    </source>
</evidence>
<reference evidence="2" key="3">
    <citation type="submission" date="2025-09" db="UniProtKB">
        <authorList>
            <consortium name="Ensembl"/>
        </authorList>
    </citation>
    <scope>IDENTIFICATION</scope>
    <source>
        <strain evidence="2">Isolate ISIS603380</strain>
    </source>
</reference>
<dbReference type="GO" id="GO:0005634">
    <property type="term" value="C:nucleus"/>
    <property type="evidence" value="ECO:0007669"/>
    <property type="project" value="TreeGrafter"/>
</dbReference>
<evidence type="ECO:0008006" key="4">
    <source>
        <dbReference type="Google" id="ProtNLM"/>
    </source>
</evidence>
<evidence type="ECO:0000256" key="1">
    <source>
        <dbReference type="SAM" id="MobiDB-lite"/>
    </source>
</evidence>
<sequence>MEGLCSEANEENDKIAKTIRRRHSSILKPPRSPLQDLRGENEAVQEPNAVRNRKSSRRVSFADTIKIFQAESHTKISRKSEIAGKEAGENALLMQNKNSEDNHWEITGMNTLLCAPIQNQMQQREFSTTEHNHGRKHENEQTIISSDENQMELTASHTVMISKGLLDCTKTEKSIKIDTKSFLASLKLHAEESEVRKELNVSIDQNTSSEKKINFSDFIKRLKLGKSNASPSKGSDKENCELFVHAKGSENASSIHQMGVSLNVDENSSNRTRIFREQDDGMNFTQCHTANIQTLVPISSKSSLREVKSDDITIYCSDFMDLTSNHTVQILPSADNLSEIENQIQNVRMDVTTGHGANSPGKKKVFQDKLNAAFQDSTLGPEDEIRITRSHIMGAETHTVTQTCNQDRKSLAMISESTCSSSAV</sequence>
<dbReference type="CDD" id="cd21853">
    <property type="entry name" value="KNL1_NTD"/>
    <property type="match status" value="1"/>
</dbReference>
<evidence type="ECO:0000313" key="3">
    <source>
        <dbReference type="Proteomes" id="UP000007646"/>
    </source>
</evidence>
<dbReference type="PANTHER" id="PTHR16520:SF3">
    <property type="entry name" value="KINETOCHORE SCAFFOLD 1"/>
    <property type="match status" value="1"/>
</dbReference>
<protein>
    <recommendedName>
        <fullName evidence="4">Kinetochore scaffold 1</fullName>
    </recommendedName>
</protein>
<dbReference type="Ensembl" id="ENSLAFT00000029176.1">
    <property type="protein sequence ID" value="ENSLAFP00000022192.1"/>
    <property type="gene ID" value="ENSLAFG00000028810.1"/>
</dbReference>
<accession>G3U2Y4</accession>
<dbReference type="InParanoid" id="G3U2Y4"/>
<feature type="region of interest" description="Disordered" evidence="1">
    <location>
        <begin position="1"/>
        <end position="57"/>
    </location>
</feature>
<dbReference type="InterPro" id="IPR037388">
    <property type="entry name" value="Blinkin"/>
</dbReference>
<dbReference type="AlphaFoldDB" id="G3U2Y4"/>
<keyword evidence="3" id="KW-1185">Reference proteome</keyword>
<dbReference type="GeneTree" id="ENSGT00410000025918"/>
<reference evidence="2" key="2">
    <citation type="submission" date="2025-08" db="UniProtKB">
        <authorList>
            <consortium name="Ensembl"/>
        </authorList>
    </citation>
    <scope>IDENTIFICATION</scope>
    <source>
        <strain evidence="2">Isolate ISIS603380</strain>
    </source>
</reference>
<dbReference type="GO" id="GO:0008608">
    <property type="term" value="P:attachment of spindle microtubules to kinetochore"/>
    <property type="evidence" value="ECO:0007669"/>
    <property type="project" value="InterPro"/>
</dbReference>
<dbReference type="Proteomes" id="UP000007646">
    <property type="component" value="Unassembled WGS sequence"/>
</dbReference>
<proteinExistence type="predicted"/>
<dbReference type="HOGENOM" id="CLU_564484_0_0_1"/>
<name>G3U2Y4_LOXAF</name>
<dbReference type="OMA" id="IDYNHER"/>
<organism evidence="2 3">
    <name type="scientific">Loxodonta africana</name>
    <name type="common">African elephant</name>
    <dbReference type="NCBI Taxonomy" id="9785"/>
    <lineage>
        <taxon>Eukaryota</taxon>
        <taxon>Metazoa</taxon>
        <taxon>Chordata</taxon>
        <taxon>Craniata</taxon>
        <taxon>Vertebrata</taxon>
        <taxon>Euteleostomi</taxon>
        <taxon>Mammalia</taxon>
        <taxon>Eutheria</taxon>
        <taxon>Afrotheria</taxon>
        <taxon>Proboscidea</taxon>
        <taxon>Elephantidae</taxon>
        <taxon>Loxodonta</taxon>
    </lineage>
</organism>
<dbReference type="GO" id="GO:0034501">
    <property type="term" value="P:protein localization to kinetochore"/>
    <property type="evidence" value="ECO:0007669"/>
    <property type="project" value="InterPro"/>
</dbReference>
<dbReference type="STRING" id="9785.ENSLAFP00000022192"/>
<dbReference type="GO" id="GO:0051301">
    <property type="term" value="P:cell division"/>
    <property type="evidence" value="ECO:0007669"/>
    <property type="project" value="InterPro"/>
</dbReference>
<dbReference type="InterPro" id="IPR043651">
    <property type="entry name" value="KNL1_MELT_rpt"/>
</dbReference>
<dbReference type="eggNOG" id="ENOG502QW5H">
    <property type="taxonomic scope" value="Eukaryota"/>
</dbReference>
<dbReference type="Pfam" id="PF19221">
    <property type="entry name" value="MELT"/>
    <property type="match status" value="3"/>
</dbReference>
<reference evidence="2 3" key="1">
    <citation type="submission" date="2009-06" db="EMBL/GenBank/DDBJ databases">
        <title>The Genome Sequence of Loxodonta africana (African elephant).</title>
        <authorList>
            <person name="Di Palma F."/>
            <person name="Heiman D."/>
            <person name="Young S."/>
            <person name="Johnson J."/>
            <person name="Lander E.S."/>
            <person name="Lindblad-Toh K."/>
        </authorList>
    </citation>
    <scope>NUCLEOTIDE SEQUENCE [LARGE SCALE GENOMIC DNA]</scope>
    <source>
        <strain evidence="2 3">Isolate ISIS603380</strain>
    </source>
</reference>
<dbReference type="PANTHER" id="PTHR16520">
    <property type="entry name" value="KINETOCHORE SCAFFOLD 1"/>
    <property type="match status" value="1"/>
</dbReference>